<sequence>MSDQQPSNEESKSTRRDFVKKASIGTAALGLSPLVFPSLSAADGAGKKKLKVGVVGLGGRGAGAVRDILTADPDTILWAVGDIFDDRMKKVSGIEKKFSGRVDTGGGKRHFVGFDAYQKVIDSGVDIILLTTTPVFRPLHFKAAVDAGKHVFIEKPFALDIPGLKSVMDSAKKAQSNGQSVLTGLVWRYSSALMEMHKRIQGGEIGDVLSTSSSYCGGGRPNKMPDIKFKPASMSDMEWSLRYWQNFVELGGDGTLEYMIHGIDRMSWAMGDTLPARCFANGGNIIPVEAANAWDQFTLRYEYADGRVADFFGRQIPGTYAASGDVITGSKGHAIAKGQNVSLVRDGKTIWKSSGGLGYVNEHKIFTEHIRKGKVYNDVIDKFDITHAICIMGRTAGYTGALLTDKQIMSSKDVFVESKGLNFDTPFTARKSPIPGKTKFI</sequence>
<evidence type="ECO:0000259" key="1">
    <source>
        <dbReference type="Pfam" id="PF01408"/>
    </source>
</evidence>
<reference evidence="2 3" key="1">
    <citation type="submission" date="2016-12" db="EMBL/GenBank/DDBJ databases">
        <title>Study of bacterial adaptation to deep sea.</title>
        <authorList>
            <person name="Song J."/>
            <person name="Yoshizawa S."/>
            <person name="Kogure K."/>
        </authorList>
    </citation>
    <scope>NUCLEOTIDE SEQUENCE [LARGE SCALE GENOMIC DNA]</scope>
    <source>
        <strain evidence="2 3">SAORIC-165</strain>
    </source>
</reference>
<dbReference type="Gene3D" id="3.30.360.10">
    <property type="entry name" value="Dihydrodipicolinate Reductase, domain 2"/>
    <property type="match status" value="1"/>
</dbReference>
<dbReference type="Proteomes" id="UP000239907">
    <property type="component" value="Unassembled WGS sequence"/>
</dbReference>
<gene>
    <name evidence="2" type="ORF">BSZ32_10845</name>
</gene>
<dbReference type="AlphaFoldDB" id="A0A2S7U1P5"/>
<evidence type="ECO:0000313" key="3">
    <source>
        <dbReference type="Proteomes" id="UP000239907"/>
    </source>
</evidence>
<feature type="domain" description="Gfo/Idh/MocA-like oxidoreductase N-terminal" evidence="1">
    <location>
        <begin position="50"/>
        <end position="175"/>
    </location>
</feature>
<comment type="caution">
    <text evidence="2">The sequence shown here is derived from an EMBL/GenBank/DDBJ whole genome shotgun (WGS) entry which is preliminary data.</text>
</comment>
<dbReference type="InterPro" id="IPR050463">
    <property type="entry name" value="Gfo/Idh/MocA_oxidrdct_glycsds"/>
</dbReference>
<dbReference type="InterPro" id="IPR000683">
    <property type="entry name" value="Gfo/Idh/MocA-like_OxRdtase_N"/>
</dbReference>
<accession>A0A2S7U1P5</accession>
<evidence type="ECO:0000313" key="2">
    <source>
        <dbReference type="EMBL" id="PQJ28935.1"/>
    </source>
</evidence>
<dbReference type="EMBL" id="MQWA01000001">
    <property type="protein sequence ID" value="PQJ28935.1"/>
    <property type="molecule type" value="Genomic_DNA"/>
</dbReference>
<dbReference type="InterPro" id="IPR019546">
    <property type="entry name" value="TAT_signal_bac_arc"/>
</dbReference>
<dbReference type="OrthoDB" id="183659at2"/>
<dbReference type="NCBIfam" id="TIGR01409">
    <property type="entry name" value="TAT_signal_seq"/>
    <property type="match status" value="1"/>
</dbReference>
<organism evidence="2 3">
    <name type="scientific">Rubritalea profundi</name>
    <dbReference type="NCBI Taxonomy" id="1658618"/>
    <lineage>
        <taxon>Bacteria</taxon>
        <taxon>Pseudomonadati</taxon>
        <taxon>Verrucomicrobiota</taxon>
        <taxon>Verrucomicrobiia</taxon>
        <taxon>Verrucomicrobiales</taxon>
        <taxon>Rubritaleaceae</taxon>
        <taxon>Rubritalea</taxon>
    </lineage>
</organism>
<proteinExistence type="predicted"/>
<dbReference type="Gene3D" id="3.40.50.720">
    <property type="entry name" value="NAD(P)-binding Rossmann-like Domain"/>
    <property type="match status" value="1"/>
</dbReference>
<keyword evidence="3" id="KW-1185">Reference proteome</keyword>
<dbReference type="InterPro" id="IPR036291">
    <property type="entry name" value="NAD(P)-bd_dom_sf"/>
</dbReference>
<dbReference type="SUPFAM" id="SSF55347">
    <property type="entry name" value="Glyceraldehyde-3-phosphate dehydrogenase-like, C-terminal domain"/>
    <property type="match status" value="1"/>
</dbReference>
<dbReference type="PROSITE" id="PS51318">
    <property type="entry name" value="TAT"/>
    <property type="match status" value="1"/>
</dbReference>
<protein>
    <recommendedName>
        <fullName evidence="1">Gfo/Idh/MocA-like oxidoreductase N-terminal domain-containing protein</fullName>
    </recommendedName>
</protein>
<dbReference type="PANTHER" id="PTHR43818:SF5">
    <property type="entry name" value="OXIDOREDUCTASE FAMILY PROTEIN"/>
    <property type="match status" value="1"/>
</dbReference>
<dbReference type="SUPFAM" id="SSF51735">
    <property type="entry name" value="NAD(P)-binding Rossmann-fold domains"/>
    <property type="match status" value="1"/>
</dbReference>
<dbReference type="InterPro" id="IPR006311">
    <property type="entry name" value="TAT_signal"/>
</dbReference>
<dbReference type="PANTHER" id="PTHR43818">
    <property type="entry name" value="BCDNA.GH03377"/>
    <property type="match status" value="1"/>
</dbReference>
<name>A0A2S7U1P5_9BACT</name>
<dbReference type="Pfam" id="PF01408">
    <property type="entry name" value="GFO_IDH_MocA"/>
    <property type="match status" value="1"/>
</dbReference>
<dbReference type="RefSeq" id="WP_105043426.1">
    <property type="nucleotide sequence ID" value="NZ_MQWA01000001.1"/>
</dbReference>
<dbReference type="GO" id="GO:0000166">
    <property type="term" value="F:nucleotide binding"/>
    <property type="evidence" value="ECO:0007669"/>
    <property type="project" value="InterPro"/>
</dbReference>